<sequence length="250" mass="25073">MVIMTATEPATAGTAQTETGTEIETASDAGTAPGPGPGTGSAPGAPAGPVRPVEALLLVDLQSAFVAGGEAVPDAARVLDRSRALLARARAAGALVVHLQNDGAPGTVDEPHTPGWRLHLPVAPGPRETVVRKTGDDGFDGTPLGALLTDAGVEALTLCGVLSEMCVSATARTALARDFRVVLPHDAHATYDVPAAPGIGESVPAALASRAAEWALGDDVEIVARAAEVTFTAARPGCGTGSRAGSRTER</sequence>
<feature type="domain" description="Isochorismatase-like" evidence="3">
    <location>
        <begin position="55"/>
        <end position="193"/>
    </location>
</feature>
<evidence type="ECO:0000256" key="1">
    <source>
        <dbReference type="ARBA" id="ARBA00022801"/>
    </source>
</evidence>
<comment type="caution">
    <text evidence="4">The sequence shown here is derived from an EMBL/GenBank/DDBJ whole genome shotgun (WGS) entry which is preliminary data.</text>
</comment>
<accession>A0A640SKW7</accession>
<dbReference type="SUPFAM" id="SSF52499">
    <property type="entry name" value="Isochorismatase-like hydrolases"/>
    <property type="match status" value="1"/>
</dbReference>
<proteinExistence type="predicted"/>
<dbReference type="InterPro" id="IPR036380">
    <property type="entry name" value="Isochorismatase-like_sf"/>
</dbReference>
<dbReference type="Pfam" id="PF00857">
    <property type="entry name" value="Isochorismatase"/>
    <property type="match status" value="1"/>
</dbReference>
<evidence type="ECO:0000313" key="4">
    <source>
        <dbReference type="EMBL" id="GFE11728.1"/>
    </source>
</evidence>
<dbReference type="InterPro" id="IPR000868">
    <property type="entry name" value="Isochorismatase-like_dom"/>
</dbReference>
<dbReference type="Gene3D" id="3.40.50.850">
    <property type="entry name" value="Isochorismatase-like"/>
    <property type="match status" value="1"/>
</dbReference>
<organism evidence="4 5">
    <name type="scientific">Streptomyces caniferus</name>
    <dbReference type="NCBI Taxonomy" id="285557"/>
    <lineage>
        <taxon>Bacteria</taxon>
        <taxon>Bacillati</taxon>
        <taxon>Actinomycetota</taxon>
        <taxon>Actinomycetes</taxon>
        <taxon>Kitasatosporales</taxon>
        <taxon>Streptomycetaceae</taxon>
        <taxon>Streptomyces</taxon>
    </lineage>
</organism>
<dbReference type="PANTHER" id="PTHR43540">
    <property type="entry name" value="PEROXYUREIDOACRYLATE/UREIDOACRYLATE AMIDOHYDROLASE-RELATED"/>
    <property type="match status" value="1"/>
</dbReference>
<evidence type="ECO:0000259" key="3">
    <source>
        <dbReference type="Pfam" id="PF00857"/>
    </source>
</evidence>
<reference evidence="4 5" key="1">
    <citation type="submission" date="2019-12" db="EMBL/GenBank/DDBJ databases">
        <title>Whole genome shotgun sequence of Streptomyces caniferus NBRC 15389.</title>
        <authorList>
            <person name="Ichikawa N."/>
            <person name="Kimura A."/>
            <person name="Kitahashi Y."/>
            <person name="Komaki H."/>
            <person name="Tamura T."/>
        </authorList>
    </citation>
    <scope>NUCLEOTIDE SEQUENCE [LARGE SCALE GENOMIC DNA]</scope>
    <source>
        <strain evidence="4 5">NBRC 15389</strain>
    </source>
</reference>
<dbReference type="GO" id="GO:0016787">
    <property type="term" value="F:hydrolase activity"/>
    <property type="evidence" value="ECO:0007669"/>
    <property type="project" value="UniProtKB-KW"/>
</dbReference>
<dbReference type="EMBL" id="BLIN01000007">
    <property type="protein sequence ID" value="GFE11728.1"/>
    <property type="molecule type" value="Genomic_DNA"/>
</dbReference>
<feature type="compositionally biased region" description="Low complexity" evidence="2">
    <location>
        <begin position="1"/>
        <end position="32"/>
    </location>
</feature>
<keyword evidence="1" id="KW-0378">Hydrolase</keyword>
<feature type="region of interest" description="Disordered" evidence="2">
    <location>
        <begin position="1"/>
        <end position="48"/>
    </location>
</feature>
<gene>
    <name evidence="4" type="ORF">Scani_79960</name>
</gene>
<name>A0A640SKW7_9ACTN</name>
<evidence type="ECO:0000256" key="2">
    <source>
        <dbReference type="SAM" id="MobiDB-lite"/>
    </source>
</evidence>
<dbReference type="PANTHER" id="PTHR43540:SF1">
    <property type="entry name" value="ISOCHORISMATASE HYDROLASE"/>
    <property type="match status" value="1"/>
</dbReference>
<dbReference type="AlphaFoldDB" id="A0A640SKW7"/>
<dbReference type="Proteomes" id="UP000435837">
    <property type="component" value="Unassembled WGS sequence"/>
</dbReference>
<protein>
    <recommendedName>
        <fullName evidence="3">Isochorismatase-like domain-containing protein</fullName>
    </recommendedName>
</protein>
<evidence type="ECO:0000313" key="5">
    <source>
        <dbReference type="Proteomes" id="UP000435837"/>
    </source>
</evidence>
<dbReference type="InterPro" id="IPR050272">
    <property type="entry name" value="Isochorismatase-like_hydrls"/>
</dbReference>